<evidence type="ECO:0000256" key="1">
    <source>
        <dbReference type="SAM" id="MobiDB-lite"/>
    </source>
</evidence>
<name>A0A4C1VZF9_EUMVA</name>
<dbReference type="AlphaFoldDB" id="A0A4C1VZF9"/>
<evidence type="ECO:0000313" key="2">
    <source>
        <dbReference type="EMBL" id="GBP43314.1"/>
    </source>
</evidence>
<reference evidence="2 3" key="1">
    <citation type="journal article" date="2019" name="Commun. Biol.">
        <title>The bagworm genome reveals a unique fibroin gene that provides high tensile strength.</title>
        <authorList>
            <person name="Kono N."/>
            <person name="Nakamura H."/>
            <person name="Ohtoshi R."/>
            <person name="Tomita M."/>
            <person name="Numata K."/>
            <person name="Arakawa K."/>
        </authorList>
    </citation>
    <scope>NUCLEOTIDE SEQUENCE [LARGE SCALE GENOMIC DNA]</scope>
</reference>
<gene>
    <name evidence="2" type="ORF">EVAR_31198_1</name>
</gene>
<sequence>MAECRHSGLFHRTRRRGGELRCSLLTNAAIVEAYRLPTLAIMFAPVGHPCRRRRRPRPPAGIGIKLDRWLDRYPMVPPHPYTSRSDAYKRAPPQIPRPRRTALGECREEALTALLRRDELVIVSGDCPPTDLRPLFEIMYNATG</sequence>
<feature type="region of interest" description="Disordered" evidence="1">
    <location>
        <begin position="80"/>
        <end position="101"/>
    </location>
</feature>
<evidence type="ECO:0000313" key="3">
    <source>
        <dbReference type="Proteomes" id="UP000299102"/>
    </source>
</evidence>
<keyword evidence="3" id="KW-1185">Reference proteome</keyword>
<dbReference type="EMBL" id="BGZK01000433">
    <property type="protein sequence ID" value="GBP43314.1"/>
    <property type="molecule type" value="Genomic_DNA"/>
</dbReference>
<proteinExistence type="predicted"/>
<protein>
    <submittedName>
        <fullName evidence="2">Uncharacterized protein</fullName>
    </submittedName>
</protein>
<dbReference type="Proteomes" id="UP000299102">
    <property type="component" value="Unassembled WGS sequence"/>
</dbReference>
<accession>A0A4C1VZF9</accession>
<comment type="caution">
    <text evidence="2">The sequence shown here is derived from an EMBL/GenBank/DDBJ whole genome shotgun (WGS) entry which is preliminary data.</text>
</comment>
<organism evidence="2 3">
    <name type="scientific">Eumeta variegata</name>
    <name type="common">Bagworm moth</name>
    <name type="synonym">Eumeta japonica</name>
    <dbReference type="NCBI Taxonomy" id="151549"/>
    <lineage>
        <taxon>Eukaryota</taxon>
        <taxon>Metazoa</taxon>
        <taxon>Ecdysozoa</taxon>
        <taxon>Arthropoda</taxon>
        <taxon>Hexapoda</taxon>
        <taxon>Insecta</taxon>
        <taxon>Pterygota</taxon>
        <taxon>Neoptera</taxon>
        <taxon>Endopterygota</taxon>
        <taxon>Lepidoptera</taxon>
        <taxon>Glossata</taxon>
        <taxon>Ditrysia</taxon>
        <taxon>Tineoidea</taxon>
        <taxon>Psychidae</taxon>
        <taxon>Oiketicinae</taxon>
        <taxon>Eumeta</taxon>
    </lineage>
</organism>